<sequence>MAMAKLNIWHSLGSSPVTAMSKRHRVRSPQPLSPPQLSLPLQPDLARLLRSQLRRLHHQLLQEALILKAQLLLPQARQAPQLLRNPPSENLQLDLPLNLPFNLRLLGLQVQLEHQAVLQLNQVPLWRPPVGLNFSGNYQDLGFVSLEDLKALQFLSNTYFSSLV</sequence>
<evidence type="ECO:0000313" key="2">
    <source>
        <dbReference type="Proteomes" id="UP000230233"/>
    </source>
</evidence>
<dbReference type="Proteomes" id="UP000230233">
    <property type="component" value="Chromosome V"/>
</dbReference>
<organism evidence="1 2">
    <name type="scientific">Caenorhabditis nigoni</name>
    <dbReference type="NCBI Taxonomy" id="1611254"/>
    <lineage>
        <taxon>Eukaryota</taxon>
        <taxon>Metazoa</taxon>
        <taxon>Ecdysozoa</taxon>
        <taxon>Nematoda</taxon>
        <taxon>Chromadorea</taxon>
        <taxon>Rhabditida</taxon>
        <taxon>Rhabditina</taxon>
        <taxon>Rhabditomorpha</taxon>
        <taxon>Rhabditoidea</taxon>
        <taxon>Rhabditidae</taxon>
        <taxon>Peloderinae</taxon>
        <taxon>Caenorhabditis</taxon>
    </lineage>
</organism>
<proteinExistence type="predicted"/>
<name>A0A2G5TPA8_9PELO</name>
<evidence type="ECO:0000313" key="1">
    <source>
        <dbReference type="EMBL" id="PIC28816.1"/>
    </source>
</evidence>
<reference evidence="2" key="1">
    <citation type="submission" date="2017-10" db="EMBL/GenBank/DDBJ databases">
        <title>Rapid genome shrinkage in a self-fertile nematode reveals novel sperm competition proteins.</title>
        <authorList>
            <person name="Yin D."/>
            <person name="Schwarz E.M."/>
            <person name="Thomas C.G."/>
            <person name="Felde R.L."/>
            <person name="Korf I.F."/>
            <person name="Cutter A.D."/>
            <person name="Schartner C.M."/>
            <person name="Ralston E.J."/>
            <person name="Meyer B.J."/>
            <person name="Haag E.S."/>
        </authorList>
    </citation>
    <scope>NUCLEOTIDE SEQUENCE [LARGE SCALE GENOMIC DNA]</scope>
    <source>
        <strain evidence="2">JU1422</strain>
    </source>
</reference>
<keyword evidence="2" id="KW-1185">Reference proteome</keyword>
<comment type="caution">
    <text evidence="1">The sequence shown here is derived from an EMBL/GenBank/DDBJ whole genome shotgun (WGS) entry which is preliminary data.</text>
</comment>
<dbReference type="AlphaFoldDB" id="A0A2G5TPA8"/>
<dbReference type="EMBL" id="PDUG01000005">
    <property type="protein sequence ID" value="PIC28816.1"/>
    <property type="molecule type" value="Genomic_DNA"/>
</dbReference>
<protein>
    <submittedName>
        <fullName evidence="1">Uncharacterized protein</fullName>
    </submittedName>
</protein>
<accession>A0A2G5TPA8</accession>
<gene>
    <name evidence="1" type="primary">Cnig_chr_V.g20615</name>
    <name evidence="1" type="ORF">B9Z55_020615</name>
</gene>